<dbReference type="EMBL" id="ASHM01018371">
    <property type="protein sequence ID" value="PNX99974.1"/>
    <property type="molecule type" value="Genomic_DNA"/>
</dbReference>
<dbReference type="STRING" id="57577.A0A2K3NAD1"/>
<protein>
    <submittedName>
        <fullName evidence="1">Armadillo repeat-containing protein 6-like</fullName>
    </submittedName>
</protein>
<reference evidence="1 2" key="1">
    <citation type="journal article" date="2014" name="Am. J. Bot.">
        <title>Genome assembly and annotation for red clover (Trifolium pratense; Fabaceae).</title>
        <authorList>
            <person name="Istvanek J."/>
            <person name="Jaros M."/>
            <person name="Krenek A."/>
            <person name="Repkova J."/>
        </authorList>
    </citation>
    <scope>NUCLEOTIDE SEQUENCE [LARGE SCALE GENOMIC DNA]</scope>
    <source>
        <strain evidence="2">cv. Tatra</strain>
        <tissue evidence="1">Young leaves</tissue>
    </source>
</reference>
<organism evidence="1 2">
    <name type="scientific">Trifolium pratense</name>
    <name type="common">Red clover</name>
    <dbReference type="NCBI Taxonomy" id="57577"/>
    <lineage>
        <taxon>Eukaryota</taxon>
        <taxon>Viridiplantae</taxon>
        <taxon>Streptophyta</taxon>
        <taxon>Embryophyta</taxon>
        <taxon>Tracheophyta</taxon>
        <taxon>Spermatophyta</taxon>
        <taxon>Magnoliopsida</taxon>
        <taxon>eudicotyledons</taxon>
        <taxon>Gunneridae</taxon>
        <taxon>Pentapetalae</taxon>
        <taxon>rosids</taxon>
        <taxon>fabids</taxon>
        <taxon>Fabales</taxon>
        <taxon>Fabaceae</taxon>
        <taxon>Papilionoideae</taxon>
        <taxon>50 kb inversion clade</taxon>
        <taxon>NPAAA clade</taxon>
        <taxon>Hologalegina</taxon>
        <taxon>IRL clade</taxon>
        <taxon>Trifolieae</taxon>
        <taxon>Trifolium</taxon>
    </lineage>
</organism>
<evidence type="ECO:0000313" key="1">
    <source>
        <dbReference type="EMBL" id="PNX99974.1"/>
    </source>
</evidence>
<dbReference type="Proteomes" id="UP000236291">
    <property type="component" value="Unassembled WGS sequence"/>
</dbReference>
<sequence length="64" mass="7352">MAIQILYMKLYPISSTTKKNQIHKTILLKNGIEKYIRKAKQTHANYKEAANDVLGDLGLDNYNL</sequence>
<comment type="caution">
    <text evidence="1">The sequence shown here is derived from an EMBL/GenBank/DDBJ whole genome shotgun (WGS) entry which is preliminary data.</text>
</comment>
<accession>A0A2K3NAD1</accession>
<evidence type="ECO:0000313" key="2">
    <source>
        <dbReference type="Proteomes" id="UP000236291"/>
    </source>
</evidence>
<name>A0A2K3NAD1_TRIPR</name>
<dbReference type="AlphaFoldDB" id="A0A2K3NAD1"/>
<reference evidence="1 2" key="2">
    <citation type="journal article" date="2017" name="Front. Plant Sci.">
        <title>Gene Classification and Mining of Molecular Markers Useful in Red Clover (Trifolium pratense) Breeding.</title>
        <authorList>
            <person name="Istvanek J."/>
            <person name="Dluhosova J."/>
            <person name="Dluhos P."/>
            <person name="Patkova L."/>
            <person name="Nedelnik J."/>
            <person name="Repkova J."/>
        </authorList>
    </citation>
    <scope>NUCLEOTIDE SEQUENCE [LARGE SCALE GENOMIC DNA]</scope>
    <source>
        <strain evidence="2">cv. Tatra</strain>
        <tissue evidence="1">Young leaves</tissue>
    </source>
</reference>
<proteinExistence type="predicted"/>
<gene>
    <name evidence="1" type="ORF">L195_g023247</name>
</gene>